<name>A0ABN9ZQB9_PIPNA</name>
<protein>
    <submittedName>
        <fullName evidence="1">Uncharacterized protein</fullName>
    </submittedName>
</protein>
<evidence type="ECO:0000313" key="1">
    <source>
        <dbReference type="EMBL" id="CAK6440128.1"/>
    </source>
</evidence>
<proteinExistence type="predicted"/>
<reference evidence="1" key="1">
    <citation type="submission" date="2023-12" db="EMBL/GenBank/DDBJ databases">
        <authorList>
            <person name="Brown T."/>
        </authorList>
    </citation>
    <scope>NUCLEOTIDE SEQUENCE</scope>
</reference>
<evidence type="ECO:0000313" key="2">
    <source>
        <dbReference type="Proteomes" id="UP001314169"/>
    </source>
</evidence>
<dbReference type="EMBL" id="OY882876">
    <property type="protein sequence ID" value="CAK6440128.1"/>
    <property type="molecule type" value="Genomic_DNA"/>
</dbReference>
<gene>
    <name evidence="1" type="ORF">MPIPNATIZW_LOCUS8434</name>
</gene>
<keyword evidence="2" id="KW-1185">Reference proteome</keyword>
<accession>A0ABN9ZQB9</accession>
<organism evidence="1 2">
    <name type="scientific">Pipistrellus nathusii</name>
    <name type="common">Nathusius' pipistrelle</name>
    <dbReference type="NCBI Taxonomy" id="59473"/>
    <lineage>
        <taxon>Eukaryota</taxon>
        <taxon>Metazoa</taxon>
        <taxon>Chordata</taxon>
        <taxon>Craniata</taxon>
        <taxon>Vertebrata</taxon>
        <taxon>Euteleostomi</taxon>
        <taxon>Mammalia</taxon>
        <taxon>Eutheria</taxon>
        <taxon>Laurasiatheria</taxon>
        <taxon>Chiroptera</taxon>
        <taxon>Yangochiroptera</taxon>
        <taxon>Vespertilionidae</taxon>
        <taxon>Pipistrellus</taxon>
    </lineage>
</organism>
<sequence length="123" mass="14132">MLSSVHFRQPFARCQHATGLGLWEVYPPPQGCLFVLLRRRGPGLDVNIQIVLLRIAKIIWTKAKNPLRSVILRPPFHWIGKTMAFKIKVFKNVSLSCLKKQNSLSSPNLKDYFDTKIDPPHEI</sequence>
<dbReference type="Proteomes" id="UP001314169">
    <property type="component" value="Chromosome 19"/>
</dbReference>